<comment type="similarity">
    <text evidence="1">Belongs to the indoleamine 2,3-dioxygenase family.</text>
</comment>
<keyword evidence="6" id="KW-1185">Reference proteome</keyword>
<feature type="binding site" description="proximal binding residue" evidence="4">
    <location>
        <position position="403"/>
    </location>
    <ligand>
        <name>heme b</name>
        <dbReference type="ChEBI" id="CHEBI:60344"/>
    </ligand>
    <ligandPart>
        <name>Fe</name>
        <dbReference type="ChEBI" id="CHEBI:18248"/>
    </ligandPart>
</feature>
<reference evidence="5" key="1">
    <citation type="submission" date="2023-11" db="EMBL/GenBank/DDBJ databases">
        <authorList>
            <person name="De Vega J J."/>
            <person name="De Vega J J."/>
        </authorList>
    </citation>
    <scope>NUCLEOTIDE SEQUENCE</scope>
</reference>
<dbReference type="Gene3D" id="1.20.58.480">
    <property type="match status" value="1"/>
</dbReference>
<dbReference type="Pfam" id="PF01231">
    <property type="entry name" value="IDO"/>
    <property type="match status" value="1"/>
</dbReference>
<keyword evidence="3 4" id="KW-0408">Iron</keyword>
<dbReference type="InterPro" id="IPR000898">
    <property type="entry name" value="Indolamine_dOase"/>
</dbReference>
<evidence type="ECO:0008006" key="7">
    <source>
        <dbReference type="Google" id="ProtNLM"/>
    </source>
</evidence>
<dbReference type="GO" id="GO:0019441">
    <property type="term" value="P:L-tryptophan catabolic process to kynurenine"/>
    <property type="evidence" value="ECO:0007669"/>
    <property type="project" value="InterPro"/>
</dbReference>
<dbReference type="EMBL" id="CAVNYO010000045">
    <property type="protein sequence ID" value="CAK5263824.1"/>
    <property type="molecule type" value="Genomic_DNA"/>
</dbReference>
<evidence type="ECO:0000256" key="2">
    <source>
        <dbReference type="ARBA" id="ARBA00022723"/>
    </source>
</evidence>
<dbReference type="SUPFAM" id="SSF140959">
    <property type="entry name" value="Indolic compounds 2,3-dioxygenase-like"/>
    <property type="match status" value="1"/>
</dbReference>
<keyword evidence="4" id="KW-0349">Heme</keyword>
<dbReference type="AlphaFoldDB" id="A0AAD2GWZ2"/>
<proteinExistence type="inferred from homology"/>
<dbReference type="GO" id="GO:0005737">
    <property type="term" value="C:cytoplasm"/>
    <property type="evidence" value="ECO:0007669"/>
    <property type="project" value="TreeGrafter"/>
</dbReference>
<gene>
    <name evidence="5" type="ORF">MYCIT1_LOCUS3505</name>
</gene>
<dbReference type="GO" id="GO:0034354">
    <property type="term" value="P:'de novo' NAD+ biosynthetic process from L-tryptophan"/>
    <property type="evidence" value="ECO:0007669"/>
    <property type="project" value="TreeGrafter"/>
</dbReference>
<keyword evidence="2 4" id="KW-0479">Metal-binding</keyword>
<sequence>MSVIDLLPSPHHCFHSTVSLLRSALSTIRRGQISLSPVDYDIDEETGFLPPLPLPHLTGDYTFWEIALTEAETEVFLWDDDSEDAMEKRVSSEAWRSKISAWPVVEANALQGNIRCLQRAHVVLAYLTHYFIHSSPPGCSNDPFVVPKALAVPFVAVSRSLGIAPVLTFADTVLWNYELIDATQPTSAINIHYTNLFSGTEDESQFYRTAALVELRGVELLKVIDEFSALPDLDELSCVSKLSRNLMRLVGVVEEMSDMIQTIRDNVDPHVFYHTIRPWFNGSDSEGPSHPGWVYEGVPDSDKLDLSGPSGGQSSIMHALDLFFDIDHKLKSRRFSLSAADYHRADTGFMERMRRYMPGKHRDYLHSLANSPRSLREVAERTPALREPYNNAVMALKRLREIHMRIACLYIVSMSRSSRHPSAACPVAAMMERVGKTRGTGGNELALLLKARRDATKRSLL</sequence>
<evidence type="ECO:0000256" key="4">
    <source>
        <dbReference type="PIRSR" id="PIRSR600898-1"/>
    </source>
</evidence>
<dbReference type="GO" id="GO:0046872">
    <property type="term" value="F:metal ion binding"/>
    <property type="evidence" value="ECO:0007669"/>
    <property type="project" value="UniProtKB-KW"/>
</dbReference>
<dbReference type="Proteomes" id="UP001295794">
    <property type="component" value="Unassembled WGS sequence"/>
</dbReference>
<comment type="caution">
    <text evidence="5">The sequence shown here is derived from an EMBL/GenBank/DDBJ whole genome shotgun (WGS) entry which is preliminary data.</text>
</comment>
<protein>
    <recommendedName>
        <fullName evidence="7">Indoleamine 2,3-dioxygenase</fullName>
    </recommendedName>
</protein>
<name>A0AAD2GWZ2_9AGAR</name>
<dbReference type="GO" id="GO:0033754">
    <property type="term" value="F:indoleamine 2,3-dioxygenase activity"/>
    <property type="evidence" value="ECO:0007669"/>
    <property type="project" value="TreeGrafter"/>
</dbReference>
<dbReference type="PANTHER" id="PTHR28657:SF5">
    <property type="entry name" value="INDOLEAMINE 2,3-DIOXYGENASE"/>
    <property type="match status" value="1"/>
</dbReference>
<dbReference type="PANTHER" id="PTHR28657">
    <property type="entry name" value="INDOLEAMINE 2,3-DIOXYGENASE"/>
    <property type="match status" value="1"/>
</dbReference>
<evidence type="ECO:0000313" key="6">
    <source>
        <dbReference type="Proteomes" id="UP001295794"/>
    </source>
</evidence>
<evidence type="ECO:0000313" key="5">
    <source>
        <dbReference type="EMBL" id="CAK5263824.1"/>
    </source>
</evidence>
<evidence type="ECO:0000256" key="1">
    <source>
        <dbReference type="ARBA" id="ARBA00007119"/>
    </source>
</evidence>
<organism evidence="5 6">
    <name type="scientific">Mycena citricolor</name>
    <dbReference type="NCBI Taxonomy" id="2018698"/>
    <lineage>
        <taxon>Eukaryota</taxon>
        <taxon>Fungi</taxon>
        <taxon>Dikarya</taxon>
        <taxon>Basidiomycota</taxon>
        <taxon>Agaricomycotina</taxon>
        <taxon>Agaricomycetes</taxon>
        <taxon>Agaricomycetidae</taxon>
        <taxon>Agaricales</taxon>
        <taxon>Marasmiineae</taxon>
        <taxon>Mycenaceae</taxon>
        <taxon>Mycena</taxon>
    </lineage>
</organism>
<accession>A0AAD2GWZ2</accession>
<evidence type="ECO:0000256" key="3">
    <source>
        <dbReference type="ARBA" id="ARBA00023004"/>
    </source>
</evidence>
<dbReference type="GO" id="GO:0020037">
    <property type="term" value="F:heme binding"/>
    <property type="evidence" value="ECO:0007669"/>
    <property type="project" value="InterPro"/>
</dbReference>
<dbReference type="InterPro" id="IPR037217">
    <property type="entry name" value="Trp/Indoleamine_2_3_dOase-like"/>
</dbReference>